<sequence>SSRTSGKTTKLPPTEANTETRPTKKSKTVEPVETDTHPVNSISVDN</sequence>
<dbReference type="Proteomes" id="UP000789405">
    <property type="component" value="Unassembled WGS sequence"/>
</dbReference>
<comment type="caution">
    <text evidence="2">The sequence shown here is derived from an EMBL/GenBank/DDBJ whole genome shotgun (WGS) entry which is preliminary data.</text>
</comment>
<protein>
    <submittedName>
        <fullName evidence="2">16031_t:CDS:1</fullName>
    </submittedName>
</protein>
<evidence type="ECO:0000313" key="3">
    <source>
        <dbReference type="Proteomes" id="UP000789405"/>
    </source>
</evidence>
<feature type="non-terminal residue" evidence="2">
    <location>
        <position position="1"/>
    </location>
</feature>
<evidence type="ECO:0000313" key="2">
    <source>
        <dbReference type="EMBL" id="CAG8712610.1"/>
    </source>
</evidence>
<organism evidence="2 3">
    <name type="scientific">Dentiscutata erythropus</name>
    <dbReference type="NCBI Taxonomy" id="1348616"/>
    <lineage>
        <taxon>Eukaryota</taxon>
        <taxon>Fungi</taxon>
        <taxon>Fungi incertae sedis</taxon>
        <taxon>Mucoromycota</taxon>
        <taxon>Glomeromycotina</taxon>
        <taxon>Glomeromycetes</taxon>
        <taxon>Diversisporales</taxon>
        <taxon>Gigasporaceae</taxon>
        <taxon>Dentiscutata</taxon>
    </lineage>
</organism>
<dbReference type="AlphaFoldDB" id="A0A9N9N9A8"/>
<feature type="region of interest" description="Disordered" evidence="1">
    <location>
        <begin position="1"/>
        <end position="46"/>
    </location>
</feature>
<accession>A0A9N9N9A8</accession>
<feature type="compositionally biased region" description="Polar residues" evidence="1">
    <location>
        <begin position="37"/>
        <end position="46"/>
    </location>
</feature>
<feature type="compositionally biased region" description="Basic and acidic residues" evidence="1">
    <location>
        <begin position="27"/>
        <end position="36"/>
    </location>
</feature>
<keyword evidence="3" id="KW-1185">Reference proteome</keyword>
<name>A0A9N9N9A8_9GLOM</name>
<evidence type="ECO:0000256" key="1">
    <source>
        <dbReference type="SAM" id="MobiDB-lite"/>
    </source>
</evidence>
<dbReference type="EMBL" id="CAJVPY010009818">
    <property type="protein sequence ID" value="CAG8712610.1"/>
    <property type="molecule type" value="Genomic_DNA"/>
</dbReference>
<gene>
    <name evidence="2" type="ORF">DERYTH_LOCUS13701</name>
</gene>
<reference evidence="2" key="1">
    <citation type="submission" date="2021-06" db="EMBL/GenBank/DDBJ databases">
        <authorList>
            <person name="Kallberg Y."/>
            <person name="Tangrot J."/>
            <person name="Rosling A."/>
        </authorList>
    </citation>
    <scope>NUCLEOTIDE SEQUENCE</scope>
    <source>
        <strain evidence="2">MA453B</strain>
    </source>
</reference>
<proteinExistence type="predicted"/>